<dbReference type="EMBL" id="BPQB01000067">
    <property type="protein sequence ID" value="GJE97072.1"/>
    <property type="molecule type" value="Genomic_DNA"/>
</dbReference>
<evidence type="ECO:0000256" key="6">
    <source>
        <dbReference type="SAM" id="MobiDB-lite"/>
    </source>
</evidence>
<proteinExistence type="inferred from homology"/>
<feature type="compositionally biased region" description="Low complexity" evidence="6">
    <location>
        <begin position="273"/>
        <end position="303"/>
    </location>
</feature>
<dbReference type="Pfam" id="PF15277">
    <property type="entry name" value="Sec3-PIP2_bind"/>
    <property type="match status" value="1"/>
</dbReference>
<keyword evidence="4 5" id="KW-0175">Coiled coil</keyword>
<dbReference type="Proteomes" id="UP000703269">
    <property type="component" value="Unassembled WGS sequence"/>
</dbReference>
<dbReference type="InterPro" id="IPR048628">
    <property type="entry name" value="Sec3_C"/>
</dbReference>
<keyword evidence="3" id="KW-0268">Exocytosis</keyword>
<dbReference type="GO" id="GO:0000145">
    <property type="term" value="C:exocyst"/>
    <property type="evidence" value="ECO:0007669"/>
    <property type="project" value="InterPro"/>
</dbReference>
<evidence type="ECO:0000256" key="3">
    <source>
        <dbReference type="ARBA" id="ARBA00022483"/>
    </source>
</evidence>
<dbReference type="GO" id="GO:0005886">
    <property type="term" value="C:plasma membrane"/>
    <property type="evidence" value="ECO:0007669"/>
    <property type="project" value="TreeGrafter"/>
</dbReference>
<dbReference type="GO" id="GO:0005546">
    <property type="term" value="F:phosphatidylinositol-4,5-bisphosphate binding"/>
    <property type="evidence" value="ECO:0007669"/>
    <property type="project" value="TreeGrafter"/>
</dbReference>
<dbReference type="Gene3D" id="2.30.29.90">
    <property type="match status" value="1"/>
</dbReference>
<feature type="coiled-coil region" evidence="5">
    <location>
        <begin position="589"/>
        <end position="623"/>
    </location>
</feature>
<evidence type="ECO:0000259" key="7">
    <source>
        <dbReference type="SMART" id="SM01313"/>
    </source>
</evidence>
<feature type="compositionally biased region" description="Low complexity" evidence="6">
    <location>
        <begin position="215"/>
        <end position="224"/>
    </location>
</feature>
<dbReference type="InterPro" id="IPR019160">
    <property type="entry name" value="Sec3_CC"/>
</dbReference>
<feature type="domain" description="Exocyst complex component Sec3 PIP2-binding N-terminal" evidence="7">
    <location>
        <begin position="40"/>
        <end position="124"/>
    </location>
</feature>
<evidence type="ECO:0000256" key="2">
    <source>
        <dbReference type="ARBA" id="ARBA00022448"/>
    </source>
</evidence>
<reference evidence="8 9" key="1">
    <citation type="submission" date="2021-08" db="EMBL/GenBank/DDBJ databases">
        <title>Draft Genome Sequence of Phanerochaete sordida strain YK-624.</title>
        <authorList>
            <person name="Mori T."/>
            <person name="Dohra H."/>
            <person name="Suzuki T."/>
            <person name="Kawagishi H."/>
            <person name="Hirai H."/>
        </authorList>
    </citation>
    <scope>NUCLEOTIDE SEQUENCE [LARGE SCALE GENOMIC DNA]</scope>
    <source>
        <strain evidence="8 9">YK-624</strain>
    </source>
</reference>
<comment type="similarity">
    <text evidence="1">Belongs to the SEC3 family.</text>
</comment>
<dbReference type="OrthoDB" id="27109at2759"/>
<dbReference type="SMART" id="SM01313">
    <property type="entry name" value="Sec3-PIP2_bind"/>
    <property type="match status" value="1"/>
</dbReference>
<keyword evidence="2" id="KW-0813">Transport</keyword>
<dbReference type="GO" id="GO:0006893">
    <property type="term" value="P:Golgi to plasma membrane transport"/>
    <property type="evidence" value="ECO:0007669"/>
    <property type="project" value="TreeGrafter"/>
</dbReference>
<feature type="region of interest" description="Disordered" evidence="6">
    <location>
        <begin position="132"/>
        <end position="226"/>
    </location>
</feature>
<sequence>MADDVRQRIIESVFARLNAQGHQETYVSHVKIWEDAPDEGGNKSRYILIARSSDGSGYIHKAKRNHNGTFSVGKTWRLQELRGVEVVNPLAFNITLARTYRWQTESETEQANFVVALIRLFRSTNRNAPLQIAGIRDPDAGQVRQPTPQSYTRMERAPTPPNGVPLQATPRRPYMNGRSTEADSRQSQPEASAPVSPPPVPTPPRTAPISRPPRRAISPPAMRPESIDAGAMAYIATEMPERSETPPARPRPATPSSQSTAASPPPAPPPSALPAALRAGRARRPSNASSTARSFASAATAASQMPSIALPSSPDRAAVSTPPPVPQPPASAPPLPAALTPGSSRRPNGAAYPAPGNVSLEVPVAATPSYGSSAQSAYEATLEATPRPQGLVPPALRQRKSTIGLDAQLAQGRQPNARVSFFDPANQAALDRLLSGDLAFQDEWDEGAGDEVEVAEETARAMLSSVEEMLEGYEWASSDMLGSAGRGSINQIEARLIDELMALDKANIHSFIESDDRVNTVLQYLDDALKELDTLDSVISSYKIHLNAVNEDITFIQSQGSGLQVQTDNQRLLLHELEDMLQTADVDKKALLKLTQASLENNIEDLEDAATELYKALLSAKDRDNAATMERLAEYRAYNAQFCKRLYDFLRIMFTAQADLLLGNNKGVVRNSRGKPSLLDHKPLENYLGDYGGLLLYLKEMDEVTYGKLCGEYFLAASNLHSTQVKVFLAACTDMIKKTGEEDFEGFGVVSPTGTTGRAAAGVRRAGTIVRSPLEARRQQRERGDGDMRTSDVFAVVLEALGPAVYAEEEFIADFLQINNAAVTFADYRTLEQYFRRQAARSAGLSANTLKLVRGAMDLIFAFLPAELKTWLDNALAKDKLQIVGMIVCVERFLTEAEERGNAFFLGLLEKQHVRLKGLFERQVADFLKEIGQTNLTSKKRNGVATFIKAFPSYVGRVETQLIGADTLEVRQVVDVSYDRIVEAMFAALKQMAKMDGEGEDKGQLNYHVILIENMHYFVAEMAQLDIGSVASFLQRAQAIYDENLVAYTKLVLRRPFSKILEYFEGVERLLKTTAPTEVASNSSYSKSSVRKVIKEYNTKDLQKHVNALFKRVEKHFTEASDIATSEQVSSSTGIASGTVLVGVWKACEEELLRMTEFFNRKLAQCYANTGVALEYTQSDVEAAFKRHRIAS</sequence>
<protein>
    <submittedName>
        <fullName evidence="8">Exocyst complex component Sec3-domain-containing protein</fullName>
    </submittedName>
</protein>
<dbReference type="PANTHER" id="PTHR16092:SF14">
    <property type="entry name" value="EXOCYST COMPLEX COMPONENT 1 ISOFORM X1"/>
    <property type="match status" value="1"/>
</dbReference>
<accession>A0A9P3GKA5</accession>
<dbReference type="PANTHER" id="PTHR16092">
    <property type="entry name" value="SEC3/SYNTAXIN-RELATED"/>
    <property type="match status" value="1"/>
</dbReference>
<evidence type="ECO:0000313" key="9">
    <source>
        <dbReference type="Proteomes" id="UP000703269"/>
    </source>
</evidence>
<dbReference type="GO" id="GO:0006887">
    <property type="term" value="P:exocytosis"/>
    <property type="evidence" value="ECO:0007669"/>
    <property type="project" value="UniProtKB-KW"/>
</dbReference>
<name>A0A9P3GKA5_9APHY</name>
<evidence type="ECO:0000256" key="5">
    <source>
        <dbReference type="SAM" id="Coils"/>
    </source>
</evidence>
<dbReference type="InterPro" id="IPR028258">
    <property type="entry name" value="Sec3-PIP2_bind"/>
</dbReference>
<feature type="compositionally biased region" description="Pro residues" evidence="6">
    <location>
        <begin position="195"/>
        <end position="206"/>
    </location>
</feature>
<feature type="compositionally biased region" description="Pro residues" evidence="6">
    <location>
        <begin position="263"/>
        <end position="272"/>
    </location>
</feature>
<dbReference type="CDD" id="cd13315">
    <property type="entry name" value="PH_Sec3"/>
    <property type="match status" value="1"/>
</dbReference>
<keyword evidence="9" id="KW-1185">Reference proteome</keyword>
<dbReference type="Pfam" id="PF20654">
    <property type="entry name" value="Sec3_C-term"/>
    <property type="match status" value="1"/>
</dbReference>
<feature type="compositionally biased region" description="Pro residues" evidence="6">
    <location>
        <begin position="321"/>
        <end position="336"/>
    </location>
</feature>
<evidence type="ECO:0000256" key="1">
    <source>
        <dbReference type="ARBA" id="ARBA00006518"/>
    </source>
</evidence>
<feature type="region of interest" description="Disordered" evidence="6">
    <location>
        <begin position="240"/>
        <end position="354"/>
    </location>
</feature>
<evidence type="ECO:0000256" key="4">
    <source>
        <dbReference type="ARBA" id="ARBA00023054"/>
    </source>
</evidence>
<comment type="caution">
    <text evidence="8">The sequence shown here is derived from an EMBL/GenBank/DDBJ whole genome shotgun (WGS) entry which is preliminary data.</text>
</comment>
<dbReference type="Pfam" id="PF09763">
    <property type="entry name" value="Sec3_CC"/>
    <property type="match status" value="1"/>
</dbReference>
<evidence type="ECO:0000313" key="8">
    <source>
        <dbReference type="EMBL" id="GJE97072.1"/>
    </source>
</evidence>
<dbReference type="AlphaFoldDB" id="A0A9P3GKA5"/>
<organism evidence="8 9">
    <name type="scientific">Phanerochaete sordida</name>
    <dbReference type="NCBI Taxonomy" id="48140"/>
    <lineage>
        <taxon>Eukaryota</taxon>
        <taxon>Fungi</taxon>
        <taxon>Dikarya</taxon>
        <taxon>Basidiomycota</taxon>
        <taxon>Agaricomycotina</taxon>
        <taxon>Agaricomycetes</taxon>
        <taxon>Polyporales</taxon>
        <taxon>Phanerochaetaceae</taxon>
        <taxon>Phanerochaete</taxon>
    </lineage>
</organism>
<gene>
    <name evidence="8" type="ORF">PsYK624_132820</name>
</gene>